<proteinExistence type="predicted"/>
<protein>
    <submittedName>
        <fullName evidence="1">Uncharacterized protein</fullName>
    </submittedName>
</protein>
<dbReference type="Proteomes" id="UP000003959">
    <property type="component" value="Unassembled WGS sequence"/>
</dbReference>
<sequence>MLLVITRFRGTDPEPNGSPWWLSVTGNPSN</sequence>
<organism evidence="1 2">
    <name type="scientific">Moorena producens 3L</name>
    <dbReference type="NCBI Taxonomy" id="489825"/>
    <lineage>
        <taxon>Bacteria</taxon>
        <taxon>Bacillati</taxon>
        <taxon>Cyanobacteriota</taxon>
        <taxon>Cyanophyceae</taxon>
        <taxon>Coleofasciculales</taxon>
        <taxon>Coleofasciculaceae</taxon>
        <taxon>Moorena</taxon>
    </lineage>
</organism>
<dbReference type="AlphaFoldDB" id="F4Y0K1"/>
<reference evidence="2" key="1">
    <citation type="journal article" date="2011" name="Proc. Natl. Acad. Sci. U.S.A.">
        <title>Genomic insights into the physiology and ecology of the marine filamentous cyanobacterium Lyngbya majuscula.</title>
        <authorList>
            <person name="Jones A.C."/>
            <person name="Monroe E.A."/>
            <person name="Podell S."/>
            <person name="Hess W.R."/>
            <person name="Klages S."/>
            <person name="Esquenazi E."/>
            <person name="Niessen S."/>
            <person name="Hoover H."/>
            <person name="Rothmann M."/>
            <person name="Lasken R.S."/>
            <person name="Yates J.R.III."/>
            <person name="Reinhardt R."/>
            <person name="Kube M."/>
            <person name="Burkart M.D."/>
            <person name="Allen E.E."/>
            <person name="Dorrestein P.C."/>
            <person name="Gerwick W.H."/>
            <person name="Gerwick L."/>
        </authorList>
    </citation>
    <scope>NUCLEOTIDE SEQUENCE [LARGE SCALE GENOMIC DNA]</scope>
    <source>
        <strain evidence="2">3L</strain>
    </source>
</reference>
<name>F4Y0K1_9CYAN</name>
<keyword evidence="2" id="KW-1185">Reference proteome</keyword>
<accession>F4Y0K1</accession>
<gene>
    <name evidence="1" type="ORF">LYNGBM3L_61950</name>
</gene>
<evidence type="ECO:0000313" key="2">
    <source>
        <dbReference type="Proteomes" id="UP000003959"/>
    </source>
</evidence>
<dbReference type="HOGENOM" id="CLU_3404391_0_0_3"/>
<evidence type="ECO:0000313" key="1">
    <source>
        <dbReference type="EMBL" id="EGJ29625.1"/>
    </source>
</evidence>
<dbReference type="EMBL" id="GL890968">
    <property type="protein sequence ID" value="EGJ29625.1"/>
    <property type="molecule type" value="Genomic_DNA"/>
</dbReference>